<comment type="caution">
    <text evidence="1">The sequence shown here is derived from an EMBL/GenBank/DDBJ whole genome shotgun (WGS) entry which is preliminary data.</text>
</comment>
<accession>A0ABT2KA84</accession>
<dbReference type="Proteomes" id="UP001320702">
    <property type="component" value="Unassembled WGS sequence"/>
</dbReference>
<evidence type="ECO:0000313" key="1">
    <source>
        <dbReference type="EMBL" id="MCT4333178.1"/>
    </source>
</evidence>
<sequence length="282" mass="30655">MRLSIRARLLVALVALATATLVVGGASWFTLSQSTSRLDRLHDDTLRKVDDALILSRRASDLATRAPYLLTIQSPFRMAQDADGARGLIAGIAERLSAAEADLAATLREMDESVRDMVDAAAARDALEDKILRRNGQAAAIERALFARSDAAAGGRDWLSLQRISSALVGAGRADSLVSAGEFHRDYFRRVQAMTDISDPDVRIELERLRELAEGPDGLFELRRLELARKVAAEAALARIRRGAEAISEHAAQVTARAQSDIAAERDRTLASIAFARGVRQE</sequence>
<proteinExistence type="predicted"/>
<protein>
    <recommendedName>
        <fullName evidence="3">Methyl-accepting chemotaxis protein</fullName>
    </recommendedName>
</protein>
<organism evidence="1 2">
    <name type="scientific">Paracoccus maritimus</name>
    <dbReference type="NCBI Taxonomy" id="2933292"/>
    <lineage>
        <taxon>Bacteria</taxon>
        <taxon>Pseudomonadati</taxon>
        <taxon>Pseudomonadota</taxon>
        <taxon>Alphaproteobacteria</taxon>
        <taxon>Rhodobacterales</taxon>
        <taxon>Paracoccaceae</taxon>
        <taxon>Paracoccus</taxon>
    </lineage>
</organism>
<keyword evidence="2" id="KW-1185">Reference proteome</keyword>
<reference evidence="1 2" key="1">
    <citation type="submission" date="2022-04" db="EMBL/GenBank/DDBJ databases">
        <title>Paracoccus sp. YLB-12 draft genome sequence.</title>
        <authorList>
            <person name="Yu L."/>
        </authorList>
    </citation>
    <scope>NUCLEOTIDE SEQUENCE [LARGE SCALE GENOMIC DNA]</scope>
    <source>
        <strain evidence="1 2">YLB-12</strain>
    </source>
</reference>
<gene>
    <name evidence="1" type="ORF">MU516_09900</name>
</gene>
<name>A0ABT2KA84_9RHOB</name>
<evidence type="ECO:0008006" key="3">
    <source>
        <dbReference type="Google" id="ProtNLM"/>
    </source>
</evidence>
<evidence type="ECO:0000313" key="2">
    <source>
        <dbReference type="Proteomes" id="UP001320702"/>
    </source>
</evidence>
<dbReference type="EMBL" id="JANAVZ010000005">
    <property type="protein sequence ID" value="MCT4333178.1"/>
    <property type="molecule type" value="Genomic_DNA"/>
</dbReference>
<dbReference type="RefSeq" id="WP_260277069.1">
    <property type="nucleotide sequence ID" value="NZ_JANAVZ010000005.1"/>
</dbReference>